<dbReference type="Proteomes" id="UP000324222">
    <property type="component" value="Unassembled WGS sequence"/>
</dbReference>
<evidence type="ECO:0000256" key="1">
    <source>
        <dbReference type="SAM" id="MobiDB-lite"/>
    </source>
</evidence>
<sequence length="89" mass="9823">MCKKESREAREARGARGEEPIASSSRTISVKSGPPLGERLAREIPSLRPARFASRFFVYSLAQPRHAPDSTPQIKAAGPSRGVYKVQMR</sequence>
<accession>A0A5B7I031</accession>
<evidence type="ECO:0000313" key="3">
    <source>
        <dbReference type="Proteomes" id="UP000324222"/>
    </source>
</evidence>
<evidence type="ECO:0000313" key="2">
    <source>
        <dbReference type="EMBL" id="MPC77042.1"/>
    </source>
</evidence>
<feature type="region of interest" description="Disordered" evidence="1">
    <location>
        <begin position="65"/>
        <end position="89"/>
    </location>
</feature>
<feature type="region of interest" description="Disordered" evidence="1">
    <location>
        <begin position="1"/>
        <end position="37"/>
    </location>
</feature>
<protein>
    <submittedName>
        <fullName evidence="2">Uncharacterized protein</fullName>
    </submittedName>
</protein>
<keyword evidence="3" id="KW-1185">Reference proteome</keyword>
<dbReference type="AlphaFoldDB" id="A0A5B7I031"/>
<dbReference type="EMBL" id="VSRR010044874">
    <property type="protein sequence ID" value="MPC77042.1"/>
    <property type="molecule type" value="Genomic_DNA"/>
</dbReference>
<comment type="caution">
    <text evidence="2">The sequence shown here is derived from an EMBL/GenBank/DDBJ whole genome shotgun (WGS) entry which is preliminary data.</text>
</comment>
<gene>
    <name evidence="2" type="ORF">E2C01_071481</name>
</gene>
<feature type="compositionally biased region" description="Basic and acidic residues" evidence="1">
    <location>
        <begin position="1"/>
        <end position="19"/>
    </location>
</feature>
<proteinExistence type="predicted"/>
<name>A0A5B7I031_PORTR</name>
<reference evidence="2 3" key="1">
    <citation type="submission" date="2019-05" db="EMBL/GenBank/DDBJ databases">
        <title>Another draft genome of Portunus trituberculatus and its Hox gene families provides insights of decapod evolution.</title>
        <authorList>
            <person name="Jeong J.-H."/>
            <person name="Song I."/>
            <person name="Kim S."/>
            <person name="Choi T."/>
            <person name="Kim D."/>
            <person name="Ryu S."/>
            <person name="Kim W."/>
        </authorList>
    </citation>
    <scope>NUCLEOTIDE SEQUENCE [LARGE SCALE GENOMIC DNA]</scope>
    <source>
        <tissue evidence="2">Muscle</tissue>
    </source>
</reference>
<organism evidence="2 3">
    <name type="scientific">Portunus trituberculatus</name>
    <name type="common">Swimming crab</name>
    <name type="synonym">Neptunus trituberculatus</name>
    <dbReference type="NCBI Taxonomy" id="210409"/>
    <lineage>
        <taxon>Eukaryota</taxon>
        <taxon>Metazoa</taxon>
        <taxon>Ecdysozoa</taxon>
        <taxon>Arthropoda</taxon>
        <taxon>Crustacea</taxon>
        <taxon>Multicrustacea</taxon>
        <taxon>Malacostraca</taxon>
        <taxon>Eumalacostraca</taxon>
        <taxon>Eucarida</taxon>
        <taxon>Decapoda</taxon>
        <taxon>Pleocyemata</taxon>
        <taxon>Brachyura</taxon>
        <taxon>Eubrachyura</taxon>
        <taxon>Portunoidea</taxon>
        <taxon>Portunidae</taxon>
        <taxon>Portuninae</taxon>
        <taxon>Portunus</taxon>
    </lineage>
</organism>